<dbReference type="EMBL" id="MAMP01000020">
    <property type="protein sequence ID" value="OES45103.1"/>
    <property type="molecule type" value="Genomic_DNA"/>
</dbReference>
<dbReference type="AlphaFoldDB" id="A0A1E7DPW7"/>
<dbReference type="GO" id="GO:0009636">
    <property type="term" value="P:response to toxic substance"/>
    <property type="evidence" value="ECO:0007669"/>
    <property type="project" value="TreeGrafter"/>
</dbReference>
<feature type="transmembrane region" description="Helical" evidence="1">
    <location>
        <begin position="85"/>
        <end position="108"/>
    </location>
</feature>
<feature type="transmembrane region" description="Helical" evidence="1">
    <location>
        <begin position="184"/>
        <end position="206"/>
    </location>
</feature>
<evidence type="ECO:0000313" key="4">
    <source>
        <dbReference type="Proteomes" id="UP000095658"/>
    </source>
</evidence>
<reference evidence="3 4" key="1">
    <citation type="submission" date="2016-06" db="EMBL/GenBank/DDBJ databases">
        <title>Domibacillus iocasae genome sequencing.</title>
        <authorList>
            <person name="Verma A."/>
            <person name="Pal Y."/>
            <person name="Ojha A.K."/>
            <person name="Krishnamurthi S."/>
        </authorList>
    </citation>
    <scope>NUCLEOTIDE SEQUENCE [LARGE SCALE GENOMIC DNA]</scope>
    <source>
        <strain evidence="3 4">DSM 29979</strain>
    </source>
</reference>
<dbReference type="InterPro" id="IPR026272">
    <property type="entry name" value="SdpI"/>
</dbReference>
<sequence length="211" mass="24313">MKEYRYFWIIISLAFFISFFALPYLPDQIATHWGPSGEVDDYSSKWFGAFFGPFMLLFVGILLITSPKIDPRRQNYRKFKGSYHIIMNASITLLFIVHLLTLANGLGYTVKMDLAVSLLIGLLFVVIGNYMPRIRPSYMFGLRTPWTLADEHVWMKTHRIGGFAFILGGIALMASAFSPENMRIPVFLIIVILIVFIPFIYSYVLFKRKTV</sequence>
<gene>
    <name evidence="3" type="ORF">BA724_03580</name>
</gene>
<keyword evidence="1" id="KW-0812">Transmembrane</keyword>
<dbReference type="Pfam" id="PF13630">
    <property type="entry name" value="SdpI"/>
    <property type="match status" value="1"/>
</dbReference>
<keyword evidence="4" id="KW-1185">Reference proteome</keyword>
<organism evidence="3 4">
    <name type="scientific">Domibacillus iocasae</name>
    <dbReference type="NCBI Taxonomy" id="1714016"/>
    <lineage>
        <taxon>Bacteria</taxon>
        <taxon>Bacillati</taxon>
        <taxon>Bacillota</taxon>
        <taxon>Bacilli</taxon>
        <taxon>Bacillales</taxon>
        <taxon>Bacillaceae</taxon>
        <taxon>Domibacillus</taxon>
    </lineage>
</organism>
<feature type="transmembrane region" description="Helical" evidence="1">
    <location>
        <begin position="7"/>
        <end position="26"/>
    </location>
</feature>
<accession>A0A1E7DPW7</accession>
<evidence type="ECO:0000313" key="3">
    <source>
        <dbReference type="EMBL" id="OES45103.1"/>
    </source>
</evidence>
<feature type="domain" description="DUF1648" evidence="2">
    <location>
        <begin position="9"/>
        <end position="56"/>
    </location>
</feature>
<dbReference type="RefSeq" id="WP_069937985.1">
    <property type="nucleotide sequence ID" value="NZ_MAMP01000020.1"/>
</dbReference>
<feature type="transmembrane region" description="Helical" evidence="1">
    <location>
        <begin position="46"/>
        <end position="64"/>
    </location>
</feature>
<keyword evidence="1" id="KW-0472">Membrane</keyword>
<protein>
    <recommendedName>
        <fullName evidence="2">DUF1648 domain-containing protein</fullName>
    </recommendedName>
</protein>
<dbReference type="OrthoDB" id="9808690at2"/>
<dbReference type="InterPro" id="IPR025962">
    <property type="entry name" value="SdpI/YhfL"/>
</dbReference>
<dbReference type="PANTHER" id="PTHR37810:SF5">
    <property type="entry name" value="IMMUNITY PROTEIN SDPI"/>
    <property type="match status" value="1"/>
</dbReference>
<dbReference type="Proteomes" id="UP000095658">
    <property type="component" value="Unassembled WGS sequence"/>
</dbReference>
<feature type="transmembrane region" description="Helical" evidence="1">
    <location>
        <begin position="114"/>
        <end position="131"/>
    </location>
</feature>
<name>A0A1E7DPW7_9BACI</name>
<proteinExistence type="predicted"/>
<dbReference type="PIRSF" id="PIRSF038959">
    <property type="entry name" value="SdpI"/>
    <property type="match status" value="1"/>
</dbReference>
<keyword evidence="1" id="KW-1133">Transmembrane helix</keyword>
<evidence type="ECO:0000259" key="2">
    <source>
        <dbReference type="Pfam" id="PF07853"/>
    </source>
</evidence>
<dbReference type="PANTHER" id="PTHR37810">
    <property type="entry name" value="IMMUNITY PROTEIN SDPI"/>
    <property type="match status" value="1"/>
</dbReference>
<feature type="transmembrane region" description="Helical" evidence="1">
    <location>
        <begin position="160"/>
        <end position="178"/>
    </location>
</feature>
<dbReference type="InterPro" id="IPR012867">
    <property type="entry name" value="DUF1648"/>
</dbReference>
<comment type="caution">
    <text evidence="3">The sequence shown here is derived from an EMBL/GenBank/DDBJ whole genome shotgun (WGS) entry which is preliminary data.</text>
</comment>
<dbReference type="Pfam" id="PF07853">
    <property type="entry name" value="DUF1648"/>
    <property type="match status" value="1"/>
</dbReference>
<evidence type="ECO:0000256" key="1">
    <source>
        <dbReference type="SAM" id="Phobius"/>
    </source>
</evidence>
<dbReference type="STRING" id="1714016.BA724_03580"/>